<comment type="caution">
    <text evidence="1">The sequence shown here is derived from an EMBL/GenBank/DDBJ whole genome shotgun (WGS) entry which is preliminary data.</text>
</comment>
<reference evidence="1 2" key="1">
    <citation type="submission" date="2024-10" db="EMBL/GenBank/DDBJ databases">
        <title>The Natural Products Discovery Center: Release of the First 8490 Sequenced Strains for Exploring Actinobacteria Biosynthetic Diversity.</title>
        <authorList>
            <person name="Kalkreuter E."/>
            <person name="Kautsar S.A."/>
            <person name="Yang D."/>
            <person name="Bader C.D."/>
            <person name="Teijaro C.N."/>
            <person name="Fluegel L."/>
            <person name="Davis C.M."/>
            <person name="Simpson J.R."/>
            <person name="Lauterbach L."/>
            <person name="Steele A.D."/>
            <person name="Gui C."/>
            <person name="Meng S."/>
            <person name="Li G."/>
            <person name="Viehrig K."/>
            <person name="Ye F."/>
            <person name="Su P."/>
            <person name="Kiefer A.F."/>
            <person name="Nichols A."/>
            <person name="Cepeda A.J."/>
            <person name="Yan W."/>
            <person name="Fan B."/>
            <person name="Jiang Y."/>
            <person name="Adhikari A."/>
            <person name="Zheng C.-J."/>
            <person name="Schuster L."/>
            <person name="Cowan T.M."/>
            <person name="Smanski M.J."/>
            <person name="Chevrette M.G."/>
            <person name="De Carvalho L.P.S."/>
            <person name="Shen B."/>
        </authorList>
    </citation>
    <scope>NUCLEOTIDE SEQUENCE [LARGE SCALE GENOMIC DNA]</scope>
    <source>
        <strain evidence="1 2">NPDC003040</strain>
    </source>
</reference>
<accession>A0ABW6QYA1</accession>
<name>A0ABW6QYA1_9NOCA</name>
<evidence type="ECO:0000313" key="2">
    <source>
        <dbReference type="Proteomes" id="UP001601948"/>
    </source>
</evidence>
<proteinExistence type="predicted"/>
<keyword evidence="2" id="KW-1185">Reference proteome</keyword>
<protein>
    <submittedName>
        <fullName evidence="1">Uncharacterized protein</fullName>
    </submittedName>
</protein>
<organism evidence="1 2">
    <name type="scientific">Nocardia suismassiliense</name>
    <dbReference type="NCBI Taxonomy" id="2077092"/>
    <lineage>
        <taxon>Bacteria</taxon>
        <taxon>Bacillati</taxon>
        <taxon>Actinomycetota</taxon>
        <taxon>Actinomycetes</taxon>
        <taxon>Mycobacteriales</taxon>
        <taxon>Nocardiaceae</taxon>
        <taxon>Nocardia</taxon>
    </lineage>
</organism>
<evidence type="ECO:0000313" key="1">
    <source>
        <dbReference type="EMBL" id="MFF3226217.1"/>
    </source>
</evidence>
<dbReference type="Proteomes" id="UP001601948">
    <property type="component" value="Unassembled WGS sequence"/>
</dbReference>
<dbReference type="RefSeq" id="WP_387721295.1">
    <property type="nucleotide sequence ID" value="NZ_JBIAPI010000007.1"/>
</dbReference>
<dbReference type="EMBL" id="JBIAPI010000007">
    <property type="protein sequence ID" value="MFF3226217.1"/>
    <property type="molecule type" value="Genomic_DNA"/>
</dbReference>
<sequence length="55" mass="5875">MVVIAAAAVNDELAVEVIVIATPAINDESAAEGSLHPPWMMRQLPGGRDRWACCQ</sequence>
<gene>
    <name evidence="1" type="ORF">ACFYV7_25710</name>
</gene>